<reference evidence="2 3" key="1">
    <citation type="submission" date="2016-11" db="EMBL/GenBank/DDBJ databases">
        <authorList>
            <person name="Jaros S."/>
            <person name="Januszkiewicz K."/>
            <person name="Wedrychowicz H."/>
        </authorList>
    </citation>
    <scope>NUCLEOTIDE SEQUENCE [LARGE SCALE GENOMIC DNA]</scope>
    <source>
        <strain evidence="2 3">GAS499</strain>
    </source>
</reference>
<sequence>MFQQLLMAGVRELIAGTGNFNRSGDKTRRMRRIMVQAALMMGLVPALGACGFADSRAPLPEFMRTKASEPPPPEPPPDVKRLVREKLETVFVNTSSPHDVRVSQPHHEPNGAGWTACVKAELTSAMNKPLGTQTYLVTISGGQIIDRRRAKADDNCVSESYDPI</sequence>
<feature type="transmembrane region" description="Helical" evidence="1">
    <location>
        <begin position="33"/>
        <end position="53"/>
    </location>
</feature>
<gene>
    <name evidence="2" type="ORF">SAMN05444159_6313</name>
</gene>
<accession>A0A1M7BWE7</accession>
<name>A0A1M7BWE7_9BRAD</name>
<organism evidence="2 3">
    <name type="scientific">Bradyrhizobium lablabi</name>
    <dbReference type="NCBI Taxonomy" id="722472"/>
    <lineage>
        <taxon>Bacteria</taxon>
        <taxon>Pseudomonadati</taxon>
        <taxon>Pseudomonadota</taxon>
        <taxon>Alphaproteobacteria</taxon>
        <taxon>Hyphomicrobiales</taxon>
        <taxon>Nitrobacteraceae</taxon>
        <taxon>Bradyrhizobium</taxon>
    </lineage>
</organism>
<evidence type="ECO:0000313" key="3">
    <source>
        <dbReference type="Proteomes" id="UP000189935"/>
    </source>
</evidence>
<dbReference type="EMBL" id="LT670844">
    <property type="protein sequence ID" value="SHL59233.1"/>
    <property type="molecule type" value="Genomic_DNA"/>
</dbReference>
<keyword evidence="1" id="KW-1133">Transmembrane helix</keyword>
<keyword evidence="1" id="KW-0812">Transmembrane</keyword>
<proteinExistence type="predicted"/>
<protein>
    <submittedName>
        <fullName evidence="2">Uncharacterized protein</fullName>
    </submittedName>
</protein>
<evidence type="ECO:0000313" key="2">
    <source>
        <dbReference type="EMBL" id="SHL59233.1"/>
    </source>
</evidence>
<evidence type="ECO:0000256" key="1">
    <source>
        <dbReference type="SAM" id="Phobius"/>
    </source>
</evidence>
<keyword evidence="1" id="KW-0472">Membrane</keyword>
<dbReference type="Proteomes" id="UP000189935">
    <property type="component" value="Chromosome I"/>
</dbReference>
<dbReference type="AlphaFoldDB" id="A0A1M7BWE7"/>